<evidence type="ECO:0000256" key="4">
    <source>
        <dbReference type="SAM" id="MobiDB-lite"/>
    </source>
</evidence>
<evidence type="ECO:0000313" key="5">
    <source>
        <dbReference type="EMBL" id="KAJ7736045.1"/>
    </source>
</evidence>
<keyword evidence="6" id="KW-1185">Reference proteome</keyword>
<dbReference type="Proteomes" id="UP001215280">
    <property type="component" value="Unassembled WGS sequence"/>
</dbReference>
<protein>
    <submittedName>
        <fullName evidence="5">Glycoside hydrolase superfamily</fullName>
    </submittedName>
</protein>
<name>A0AAD7MX38_9AGAR</name>
<evidence type="ECO:0000256" key="2">
    <source>
        <dbReference type="ARBA" id="ARBA00022729"/>
    </source>
</evidence>
<dbReference type="InterPro" id="IPR001139">
    <property type="entry name" value="Glyco_hydro_30"/>
</dbReference>
<dbReference type="EMBL" id="JARJLG010000151">
    <property type="protein sequence ID" value="KAJ7736045.1"/>
    <property type="molecule type" value="Genomic_DNA"/>
</dbReference>
<evidence type="ECO:0000313" key="6">
    <source>
        <dbReference type="Proteomes" id="UP001215280"/>
    </source>
</evidence>
<gene>
    <name evidence="5" type="ORF">DFH07DRAFT_779835</name>
</gene>
<dbReference type="GO" id="GO:0006680">
    <property type="term" value="P:glucosylceramide catabolic process"/>
    <property type="evidence" value="ECO:0007669"/>
    <property type="project" value="TreeGrafter"/>
</dbReference>
<feature type="compositionally biased region" description="Polar residues" evidence="4">
    <location>
        <begin position="8"/>
        <end position="30"/>
    </location>
</feature>
<dbReference type="GO" id="GO:0016020">
    <property type="term" value="C:membrane"/>
    <property type="evidence" value="ECO:0007669"/>
    <property type="project" value="GOC"/>
</dbReference>
<keyword evidence="2" id="KW-0732">Signal</keyword>
<comment type="similarity">
    <text evidence="1">Belongs to the glycosyl hydrolase 30 family.</text>
</comment>
<dbReference type="GO" id="GO:0004348">
    <property type="term" value="F:glucosylceramidase activity"/>
    <property type="evidence" value="ECO:0007669"/>
    <property type="project" value="InterPro"/>
</dbReference>
<evidence type="ECO:0000256" key="3">
    <source>
        <dbReference type="ARBA" id="ARBA00022801"/>
    </source>
</evidence>
<proteinExistence type="inferred from homology"/>
<feature type="region of interest" description="Disordered" evidence="4">
    <location>
        <begin position="1"/>
        <end position="31"/>
    </location>
</feature>
<dbReference type="PANTHER" id="PTHR11069:SF23">
    <property type="entry name" value="LYSOSOMAL ACID GLUCOSYLCERAMIDASE"/>
    <property type="match status" value="1"/>
</dbReference>
<sequence length="429" mass="46633">MSCPFVTSGKNPGNTRHWSPAPTQLTSHSPSGPVPMNSMVVIQIWDIWQTTWDAAELFTSLAPSSPINFVNPGPVLIPPLTLNNLKNTNSGNYWNILQQMFSPQDGANAAGFSYLCVPIGGSNFSANVYSFDDVSRDTSFSNFNINNAPSYLFLVINDISVNPILKNCAHPSPLGPDCAVESDPTYLLKAMQGFENIGIPIFAISVQNEPQNSNPTYPTSTLTPATEGQIGAGLRTLLNNNGLSGVKIIGYEHNWNNAATYPVQLMQDDGAAFEGVAFHFYALAQASKAIIPKNVGGPWGQRIQVSVAGSLNWALRVGAYATGRVSSSDWTRYSLVVMNWDDNASAGWNPVPVTATIEFRGMQATYTFPVGEFLDPWIEFGHWVTTLWWRTCHRPNSIALYNTPVTNATKGTFSPRDSGSFSVAGRIPV</sequence>
<dbReference type="InterPro" id="IPR017853">
    <property type="entry name" value="GH"/>
</dbReference>
<dbReference type="SUPFAM" id="SSF51445">
    <property type="entry name" value="(Trans)glycosidases"/>
    <property type="match status" value="1"/>
</dbReference>
<accession>A0AAD7MX38</accession>
<dbReference type="Gene3D" id="3.20.20.80">
    <property type="entry name" value="Glycosidases"/>
    <property type="match status" value="2"/>
</dbReference>
<reference evidence="5" key="1">
    <citation type="submission" date="2023-03" db="EMBL/GenBank/DDBJ databases">
        <title>Massive genome expansion in bonnet fungi (Mycena s.s.) driven by repeated elements and novel gene families across ecological guilds.</title>
        <authorList>
            <consortium name="Lawrence Berkeley National Laboratory"/>
            <person name="Harder C.B."/>
            <person name="Miyauchi S."/>
            <person name="Viragh M."/>
            <person name="Kuo A."/>
            <person name="Thoen E."/>
            <person name="Andreopoulos B."/>
            <person name="Lu D."/>
            <person name="Skrede I."/>
            <person name="Drula E."/>
            <person name="Henrissat B."/>
            <person name="Morin E."/>
            <person name="Kohler A."/>
            <person name="Barry K."/>
            <person name="LaButti K."/>
            <person name="Morin E."/>
            <person name="Salamov A."/>
            <person name="Lipzen A."/>
            <person name="Mereny Z."/>
            <person name="Hegedus B."/>
            <person name="Baldrian P."/>
            <person name="Stursova M."/>
            <person name="Weitz H."/>
            <person name="Taylor A."/>
            <person name="Grigoriev I.V."/>
            <person name="Nagy L.G."/>
            <person name="Martin F."/>
            <person name="Kauserud H."/>
        </authorList>
    </citation>
    <scope>NUCLEOTIDE SEQUENCE</scope>
    <source>
        <strain evidence="5">CBHHK188m</strain>
    </source>
</reference>
<organism evidence="5 6">
    <name type="scientific">Mycena maculata</name>
    <dbReference type="NCBI Taxonomy" id="230809"/>
    <lineage>
        <taxon>Eukaryota</taxon>
        <taxon>Fungi</taxon>
        <taxon>Dikarya</taxon>
        <taxon>Basidiomycota</taxon>
        <taxon>Agaricomycotina</taxon>
        <taxon>Agaricomycetes</taxon>
        <taxon>Agaricomycetidae</taxon>
        <taxon>Agaricales</taxon>
        <taxon>Marasmiineae</taxon>
        <taxon>Mycenaceae</taxon>
        <taxon>Mycena</taxon>
    </lineage>
</organism>
<dbReference type="AlphaFoldDB" id="A0AAD7MX38"/>
<comment type="caution">
    <text evidence="5">The sequence shown here is derived from an EMBL/GenBank/DDBJ whole genome shotgun (WGS) entry which is preliminary data.</text>
</comment>
<dbReference type="PANTHER" id="PTHR11069">
    <property type="entry name" value="GLUCOSYLCERAMIDASE"/>
    <property type="match status" value="1"/>
</dbReference>
<evidence type="ECO:0000256" key="1">
    <source>
        <dbReference type="ARBA" id="ARBA00005382"/>
    </source>
</evidence>
<keyword evidence="3 5" id="KW-0378">Hydrolase</keyword>